<dbReference type="OrthoDB" id="6056234at2"/>
<accession>A0A0R0AFX3</accession>
<organism evidence="1 2">
    <name type="scientific">Stenotrophomonas pictorum JCM 9942</name>
    <dbReference type="NCBI Taxonomy" id="1236960"/>
    <lineage>
        <taxon>Bacteria</taxon>
        <taxon>Pseudomonadati</taxon>
        <taxon>Pseudomonadota</taxon>
        <taxon>Gammaproteobacteria</taxon>
        <taxon>Lysobacterales</taxon>
        <taxon>Lysobacteraceae</taxon>
        <taxon>Stenotrophomonas</taxon>
    </lineage>
</organism>
<protein>
    <submittedName>
        <fullName evidence="1">Uncharacterized protein</fullName>
    </submittedName>
</protein>
<gene>
    <name evidence="1" type="ORF">ARC78_06805</name>
</gene>
<name>A0A0R0AFX3_9GAMM</name>
<evidence type="ECO:0000313" key="2">
    <source>
        <dbReference type="Proteomes" id="UP000050836"/>
    </source>
</evidence>
<keyword evidence="2" id="KW-1185">Reference proteome</keyword>
<proteinExistence type="predicted"/>
<sequence length="81" mass="8922">MTTKLTREELDQWLQDLALRMKPEAETALAGDIAEIVAGEVEVIEPRVAMVDFDHFHDQVSSLIEELACVGAGKADEPTAR</sequence>
<reference evidence="1 2" key="1">
    <citation type="submission" date="2015-10" db="EMBL/GenBank/DDBJ databases">
        <title>Genome sequencing and analysis of members of genus Stenotrophomonas.</title>
        <authorList>
            <person name="Patil P.P."/>
            <person name="Midha S."/>
            <person name="Patil P.B."/>
        </authorList>
    </citation>
    <scope>NUCLEOTIDE SEQUENCE [LARGE SCALE GENOMIC DNA]</scope>
    <source>
        <strain evidence="1 2">JCM 9942</strain>
    </source>
</reference>
<dbReference type="AlphaFoldDB" id="A0A0R0AFX3"/>
<dbReference type="RefSeq" id="WP_054658873.1">
    <property type="nucleotide sequence ID" value="NZ_BAZI01000112.1"/>
</dbReference>
<evidence type="ECO:0000313" key="1">
    <source>
        <dbReference type="EMBL" id="KRG43775.1"/>
    </source>
</evidence>
<dbReference type="Proteomes" id="UP000050836">
    <property type="component" value="Unassembled WGS sequence"/>
</dbReference>
<dbReference type="EMBL" id="LLXS01000011">
    <property type="protein sequence ID" value="KRG43775.1"/>
    <property type="molecule type" value="Genomic_DNA"/>
</dbReference>
<comment type="caution">
    <text evidence="1">The sequence shown here is derived from an EMBL/GenBank/DDBJ whole genome shotgun (WGS) entry which is preliminary data.</text>
</comment>